<feature type="compositionally biased region" description="Basic and acidic residues" evidence="1">
    <location>
        <begin position="85"/>
        <end position="95"/>
    </location>
</feature>
<gene>
    <name evidence="2" type="ORF">GPUH_LOCUS2869</name>
</gene>
<protein>
    <submittedName>
        <fullName evidence="4">RPN2_C domain-containing protein</fullName>
    </submittedName>
</protein>
<evidence type="ECO:0000256" key="1">
    <source>
        <dbReference type="SAM" id="MobiDB-lite"/>
    </source>
</evidence>
<accession>A0A183D2C8</accession>
<dbReference type="EMBL" id="UYRT01004573">
    <property type="protein sequence ID" value="VDK36761.1"/>
    <property type="molecule type" value="Genomic_DNA"/>
</dbReference>
<keyword evidence="3" id="KW-1185">Reference proteome</keyword>
<dbReference type="AlphaFoldDB" id="A0A183D2C8"/>
<sequence length="118" mass="12936">MTASVVRSCESVTLKQYNKEVKKEAPAEAVEQPPPPEKNVGPAETNIYIMEESTFFTIKEKDSEGEDEDEDEGNVEGENGNEAVKPSEDEQRSSDSKVTPSSSSDKPEDPQGRQAMPT</sequence>
<evidence type="ECO:0000313" key="2">
    <source>
        <dbReference type="EMBL" id="VDK36761.1"/>
    </source>
</evidence>
<feature type="region of interest" description="Disordered" evidence="1">
    <location>
        <begin position="17"/>
        <end position="118"/>
    </location>
</feature>
<name>A0A183D2C8_9BILA</name>
<feature type="compositionally biased region" description="Basic and acidic residues" evidence="1">
    <location>
        <begin position="17"/>
        <end position="26"/>
    </location>
</feature>
<feature type="compositionally biased region" description="Acidic residues" evidence="1">
    <location>
        <begin position="63"/>
        <end position="75"/>
    </location>
</feature>
<reference evidence="4" key="1">
    <citation type="submission" date="2016-06" db="UniProtKB">
        <authorList>
            <consortium name="WormBaseParasite"/>
        </authorList>
    </citation>
    <scope>IDENTIFICATION</scope>
</reference>
<evidence type="ECO:0000313" key="3">
    <source>
        <dbReference type="Proteomes" id="UP000271098"/>
    </source>
</evidence>
<dbReference type="Proteomes" id="UP000271098">
    <property type="component" value="Unassembled WGS sequence"/>
</dbReference>
<organism evidence="4">
    <name type="scientific">Gongylonema pulchrum</name>
    <dbReference type="NCBI Taxonomy" id="637853"/>
    <lineage>
        <taxon>Eukaryota</taxon>
        <taxon>Metazoa</taxon>
        <taxon>Ecdysozoa</taxon>
        <taxon>Nematoda</taxon>
        <taxon>Chromadorea</taxon>
        <taxon>Rhabditida</taxon>
        <taxon>Spirurina</taxon>
        <taxon>Spiruromorpha</taxon>
        <taxon>Spiruroidea</taxon>
        <taxon>Gongylonematidae</taxon>
        <taxon>Gongylonema</taxon>
    </lineage>
</organism>
<dbReference type="WBParaSite" id="GPUH_0000287401-mRNA-1">
    <property type="protein sequence ID" value="GPUH_0000287401-mRNA-1"/>
    <property type="gene ID" value="GPUH_0000287401"/>
</dbReference>
<reference evidence="2 3" key="2">
    <citation type="submission" date="2018-11" db="EMBL/GenBank/DDBJ databases">
        <authorList>
            <consortium name="Pathogen Informatics"/>
        </authorList>
    </citation>
    <scope>NUCLEOTIDE SEQUENCE [LARGE SCALE GENOMIC DNA]</scope>
</reference>
<evidence type="ECO:0000313" key="4">
    <source>
        <dbReference type="WBParaSite" id="GPUH_0000287401-mRNA-1"/>
    </source>
</evidence>
<proteinExistence type="predicted"/>